<reference evidence="30 31" key="1">
    <citation type="submission" date="2019-02" db="EMBL/GenBank/DDBJ databases">
        <title>Arundinibacter roseus gen. nov., sp. nov., a new member of the family Cytophagaceae.</title>
        <authorList>
            <person name="Szuroczki S."/>
            <person name="Khayer B."/>
            <person name="Sproer C."/>
            <person name="Toumi M."/>
            <person name="Szabo A."/>
            <person name="Felfoldi T."/>
            <person name="Schumann P."/>
            <person name="Toth E."/>
        </authorList>
    </citation>
    <scope>NUCLEOTIDE SEQUENCE [LARGE SCALE GENOMIC DNA]</scope>
    <source>
        <strain evidence="30 31">DMA-k-7a</strain>
    </source>
</reference>
<dbReference type="Pfam" id="PF02574">
    <property type="entry name" value="S-methyl_trans"/>
    <property type="match status" value="1"/>
</dbReference>
<dbReference type="SUPFAM" id="SSF51717">
    <property type="entry name" value="Dihydropteroate synthetase-like"/>
    <property type="match status" value="1"/>
</dbReference>
<evidence type="ECO:0000256" key="6">
    <source>
        <dbReference type="ARBA" id="ARBA00012032"/>
    </source>
</evidence>
<feature type="binding site" evidence="22 24">
    <location>
        <position position="250"/>
    </location>
    <ligand>
        <name>Zn(2+)</name>
        <dbReference type="ChEBI" id="CHEBI:29105"/>
    </ligand>
</feature>
<evidence type="ECO:0000256" key="21">
    <source>
        <dbReference type="PIRNR" id="PIRNR000381"/>
    </source>
</evidence>
<evidence type="ECO:0000256" key="5">
    <source>
        <dbReference type="ARBA" id="ARBA00010398"/>
    </source>
</evidence>
<evidence type="ECO:0000313" key="31">
    <source>
        <dbReference type="Proteomes" id="UP000295706"/>
    </source>
</evidence>
<evidence type="ECO:0000256" key="18">
    <source>
        <dbReference type="ARBA" id="ARBA00025552"/>
    </source>
</evidence>
<dbReference type="InterPro" id="IPR003726">
    <property type="entry name" value="HCY_dom"/>
</dbReference>
<comment type="cofactor">
    <cofactor evidence="3 21 22">
        <name>methylcob(III)alamin</name>
        <dbReference type="ChEBI" id="CHEBI:28115"/>
    </cofactor>
</comment>
<dbReference type="Gene3D" id="1.10.288.10">
    <property type="entry name" value="Cobalamin-dependent Methionine Synthase, domain 2"/>
    <property type="match status" value="2"/>
</dbReference>
<feature type="binding site" evidence="23">
    <location>
        <position position="806"/>
    </location>
    <ligand>
        <name>methylcob(III)alamin</name>
        <dbReference type="ChEBI" id="CHEBI:28115"/>
    </ligand>
</feature>
<feature type="domain" description="Hcy-binding" evidence="25">
    <location>
        <begin position="6"/>
        <end position="328"/>
    </location>
</feature>
<evidence type="ECO:0000259" key="25">
    <source>
        <dbReference type="PROSITE" id="PS50970"/>
    </source>
</evidence>
<dbReference type="InterPro" id="IPR003759">
    <property type="entry name" value="Cbl-bd_cap"/>
</dbReference>
<feature type="binding site" evidence="22 24">
    <location>
        <position position="314"/>
    </location>
    <ligand>
        <name>Zn(2+)</name>
        <dbReference type="ChEBI" id="CHEBI:29105"/>
    </ligand>
</feature>
<dbReference type="Gene3D" id="3.10.196.10">
    <property type="entry name" value="Vitamin B12-dependent methionine synthase, activation domain"/>
    <property type="match status" value="2"/>
</dbReference>
<dbReference type="SUPFAM" id="SSF56507">
    <property type="entry name" value="Methionine synthase activation domain-like"/>
    <property type="match status" value="1"/>
</dbReference>
<keyword evidence="13 21" id="KW-0479">Metal-binding</keyword>
<dbReference type="InterPro" id="IPR011822">
    <property type="entry name" value="MetH"/>
</dbReference>
<dbReference type="InterPro" id="IPR050554">
    <property type="entry name" value="Met_Synthase/Corrinoid"/>
</dbReference>
<evidence type="ECO:0000256" key="12">
    <source>
        <dbReference type="ARBA" id="ARBA00022691"/>
    </source>
</evidence>
<keyword evidence="31" id="KW-1185">Reference proteome</keyword>
<evidence type="ECO:0000256" key="1">
    <source>
        <dbReference type="ARBA" id="ARBA00001700"/>
    </source>
</evidence>
<dbReference type="PROSITE" id="PS51337">
    <property type="entry name" value="B12_BINDING_NTER"/>
    <property type="match status" value="1"/>
</dbReference>
<evidence type="ECO:0000256" key="22">
    <source>
        <dbReference type="PIRSR" id="PIRSR000381-1"/>
    </source>
</evidence>
<evidence type="ECO:0000256" key="17">
    <source>
        <dbReference type="ARBA" id="ARBA00023285"/>
    </source>
</evidence>
<dbReference type="InterPro" id="IPR033706">
    <property type="entry name" value="Met_synthase_B12-bd"/>
</dbReference>
<dbReference type="GO" id="GO:0008270">
    <property type="term" value="F:zinc ion binding"/>
    <property type="evidence" value="ECO:0007669"/>
    <property type="project" value="UniProtKB-UniRule"/>
</dbReference>
<feature type="binding site" evidence="23">
    <location>
        <begin position="1232"/>
        <end position="1233"/>
    </location>
    <ligand>
        <name>S-adenosyl-L-methionine</name>
        <dbReference type="ChEBI" id="CHEBI:59789"/>
    </ligand>
</feature>
<keyword evidence="14" id="KW-0677">Repeat</keyword>
<dbReference type="CDD" id="cd00740">
    <property type="entry name" value="MeTr"/>
    <property type="match status" value="1"/>
</dbReference>
<dbReference type="AlphaFoldDB" id="A0A4R4K231"/>
<dbReference type="Pfam" id="PF02607">
    <property type="entry name" value="B12-binding_2"/>
    <property type="match status" value="1"/>
</dbReference>
<dbReference type="Pfam" id="PF02310">
    <property type="entry name" value="B12-binding"/>
    <property type="match status" value="1"/>
</dbReference>
<dbReference type="PROSITE" id="PS50970">
    <property type="entry name" value="HCY"/>
    <property type="match status" value="1"/>
</dbReference>
<evidence type="ECO:0000256" key="10">
    <source>
        <dbReference type="ARBA" id="ARBA00022628"/>
    </source>
</evidence>
<feature type="binding site" evidence="23">
    <location>
        <position position="862"/>
    </location>
    <ligand>
        <name>methylcob(III)alamin</name>
        <dbReference type="ChEBI" id="CHEBI:28115"/>
    </ligand>
</feature>
<protein>
    <recommendedName>
        <fullName evidence="7 20">Methionine synthase</fullName>
        <ecNumber evidence="6 20">2.1.1.13</ecNumber>
    </recommendedName>
    <alternativeName>
        <fullName evidence="19 21">5-methyltetrahydrofolate--homocysteine methyltransferase</fullName>
    </alternativeName>
</protein>
<feature type="binding site" evidence="22 24">
    <location>
        <position position="313"/>
    </location>
    <ligand>
        <name>Zn(2+)</name>
        <dbReference type="ChEBI" id="CHEBI:29105"/>
    </ligand>
</feature>
<feature type="domain" description="B12-binding N-terminal" evidence="29">
    <location>
        <begin position="651"/>
        <end position="745"/>
    </location>
</feature>
<keyword evidence="11 21" id="KW-0808">Transferase</keyword>
<comment type="domain">
    <text evidence="21">Modular enzyme with four functionally distinct domains. The isolated Hcy-binding domain catalyzes methyl transfer from free methylcobalamin to homocysteine. The Hcy-binding domain in association with the pterin-binding domain catalyzes the methylation of cob(I)alamin by methyltetrahydrofolate and the methylation of homocysteine. The B12-binding domain binds the cofactor. The AdoMet activation domain binds S-adenosyl-L-methionine. Under aerobic conditions cob(I)alamin can be converted to inactive cob(II)alamin. Reductive methylation by S-adenosyl-L-methionine and flavodoxin regenerates methylcobalamin.</text>
</comment>
<comment type="cofactor">
    <cofactor evidence="2 21 24">
        <name>Zn(2+)</name>
        <dbReference type="ChEBI" id="CHEBI:29105"/>
    </cofactor>
</comment>
<evidence type="ECO:0000313" key="30">
    <source>
        <dbReference type="EMBL" id="TDB61357.1"/>
    </source>
</evidence>
<keyword evidence="12 21" id="KW-0949">S-adenosyl-L-methionine</keyword>
<evidence type="ECO:0000256" key="2">
    <source>
        <dbReference type="ARBA" id="ARBA00001947"/>
    </source>
</evidence>
<dbReference type="RefSeq" id="WP_132120781.1">
    <property type="nucleotide sequence ID" value="NZ_SMJU01000014.1"/>
</dbReference>
<feature type="binding site" evidence="23">
    <location>
        <begin position="758"/>
        <end position="762"/>
    </location>
    <ligand>
        <name>methylcob(III)alamin</name>
        <dbReference type="ChEBI" id="CHEBI:28115"/>
    </ligand>
</feature>
<gene>
    <name evidence="30" type="primary">metH</name>
    <name evidence="30" type="ORF">EZE20_19320</name>
</gene>
<name>A0A4R4K231_9BACT</name>
<dbReference type="Proteomes" id="UP000295706">
    <property type="component" value="Unassembled WGS sequence"/>
</dbReference>
<dbReference type="PANTHER" id="PTHR45833:SF1">
    <property type="entry name" value="METHIONINE SYNTHASE"/>
    <property type="match status" value="1"/>
</dbReference>
<dbReference type="SMART" id="SM01018">
    <property type="entry name" value="B12-binding_2"/>
    <property type="match status" value="1"/>
</dbReference>
<dbReference type="FunFam" id="1.10.1240.10:FF:000001">
    <property type="entry name" value="Methionine synthase"/>
    <property type="match status" value="1"/>
</dbReference>
<evidence type="ECO:0000256" key="9">
    <source>
        <dbReference type="ARBA" id="ARBA00022605"/>
    </source>
</evidence>
<comment type="catalytic activity">
    <reaction evidence="1 21">
        <text>(6S)-5-methyl-5,6,7,8-tetrahydrofolate + L-homocysteine = (6S)-5,6,7,8-tetrahydrofolate + L-methionine</text>
        <dbReference type="Rhea" id="RHEA:11172"/>
        <dbReference type="ChEBI" id="CHEBI:18608"/>
        <dbReference type="ChEBI" id="CHEBI:57453"/>
        <dbReference type="ChEBI" id="CHEBI:57844"/>
        <dbReference type="ChEBI" id="CHEBI:58199"/>
        <dbReference type="EC" id="2.1.1.13"/>
    </reaction>
</comment>
<comment type="caution">
    <text evidence="30">The sequence shown here is derived from an EMBL/GenBank/DDBJ whole genome shotgun (WGS) entry which is preliminary data.</text>
</comment>
<dbReference type="SUPFAM" id="SSF52242">
    <property type="entry name" value="Cobalamin (vitamin B12)-binding domain"/>
    <property type="match status" value="1"/>
</dbReference>
<dbReference type="CDD" id="cd02069">
    <property type="entry name" value="methionine_synthase_B12_BD"/>
    <property type="match status" value="1"/>
</dbReference>
<dbReference type="GO" id="GO:0008705">
    <property type="term" value="F:methionine synthase activity"/>
    <property type="evidence" value="ECO:0007669"/>
    <property type="project" value="UniProtKB-UniRule"/>
</dbReference>
<dbReference type="NCBIfam" id="NF007024">
    <property type="entry name" value="PRK09490.1"/>
    <property type="match status" value="1"/>
</dbReference>
<dbReference type="EC" id="2.1.1.13" evidence="6 20"/>
<keyword evidence="10 21" id="KW-0846">Cobalamin</keyword>
<feature type="domain" description="AdoMet activation" evidence="27">
    <location>
        <begin position="900"/>
        <end position="1267"/>
    </location>
</feature>
<dbReference type="FunFam" id="3.40.50.280:FF:000001">
    <property type="entry name" value="Methionine synthase"/>
    <property type="match status" value="1"/>
</dbReference>
<evidence type="ECO:0000256" key="8">
    <source>
        <dbReference type="ARBA" id="ARBA00022603"/>
    </source>
</evidence>
<evidence type="ECO:0000256" key="20">
    <source>
        <dbReference type="NCBIfam" id="TIGR02082"/>
    </source>
</evidence>
<keyword evidence="8 21" id="KW-0489">Methyltransferase</keyword>
<organism evidence="30 31">
    <name type="scientific">Arundinibacter roseus</name>
    <dbReference type="NCBI Taxonomy" id="2070510"/>
    <lineage>
        <taxon>Bacteria</taxon>
        <taxon>Pseudomonadati</taxon>
        <taxon>Bacteroidota</taxon>
        <taxon>Cytophagia</taxon>
        <taxon>Cytophagales</taxon>
        <taxon>Spirosomataceae</taxon>
        <taxon>Arundinibacter</taxon>
    </lineage>
</organism>
<accession>A0A4R4K231</accession>
<dbReference type="InterPro" id="IPR036724">
    <property type="entry name" value="Cobalamin-bd_sf"/>
</dbReference>
<feature type="binding site" description="axial binding residue" evidence="22">
    <location>
        <position position="761"/>
    </location>
    <ligand>
        <name>methylcob(III)alamin</name>
        <dbReference type="ChEBI" id="CHEBI:28115"/>
    </ligand>
    <ligandPart>
        <name>Co</name>
        <dbReference type="ChEBI" id="CHEBI:27638"/>
    </ligandPart>
</feature>
<evidence type="ECO:0000256" key="24">
    <source>
        <dbReference type="PROSITE-ProRule" id="PRU00333"/>
    </source>
</evidence>
<keyword evidence="16 21" id="KW-0486">Methionine biosynthesis</keyword>
<dbReference type="InterPro" id="IPR036589">
    <property type="entry name" value="HCY_dom_sf"/>
</dbReference>
<dbReference type="InterPro" id="IPR037010">
    <property type="entry name" value="VitB12-dep_Met_synth_activ_sf"/>
</dbReference>
<evidence type="ECO:0000259" key="28">
    <source>
        <dbReference type="PROSITE" id="PS51332"/>
    </source>
</evidence>
<proteinExistence type="inferred from homology"/>
<dbReference type="SUPFAM" id="SSF82282">
    <property type="entry name" value="Homocysteine S-methyltransferase"/>
    <property type="match status" value="1"/>
</dbReference>
<feature type="binding site" evidence="23">
    <location>
        <position position="695"/>
    </location>
    <ligand>
        <name>methylcob(III)alamin</name>
        <dbReference type="ChEBI" id="CHEBI:28115"/>
    </ligand>
</feature>
<dbReference type="GO" id="GO:0046653">
    <property type="term" value="P:tetrahydrofolate metabolic process"/>
    <property type="evidence" value="ECO:0007669"/>
    <property type="project" value="TreeGrafter"/>
</dbReference>
<evidence type="ECO:0000259" key="29">
    <source>
        <dbReference type="PROSITE" id="PS51337"/>
    </source>
</evidence>
<dbReference type="PROSITE" id="PS50974">
    <property type="entry name" value="ADOMET_ACTIVATION"/>
    <property type="match status" value="1"/>
</dbReference>
<evidence type="ECO:0000256" key="3">
    <source>
        <dbReference type="ARBA" id="ARBA00001956"/>
    </source>
</evidence>
<evidence type="ECO:0000256" key="15">
    <source>
        <dbReference type="ARBA" id="ARBA00022833"/>
    </source>
</evidence>
<dbReference type="InterPro" id="IPR006158">
    <property type="entry name" value="Cobalamin-bd"/>
</dbReference>
<dbReference type="PANTHER" id="PTHR45833">
    <property type="entry name" value="METHIONINE SYNTHASE"/>
    <property type="match status" value="1"/>
</dbReference>
<dbReference type="FunFam" id="3.20.20.330:FF:000001">
    <property type="entry name" value="Methionine synthase"/>
    <property type="match status" value="1"/>
</dbReference>
<dbReference type="InterPro" id="IPR004223">
    <property type="entry name" value="VitB12-dep_Met_synth_activ_dom"/>
</dbReference>
<dbReference type="UniPathway" id="UPA00051">
    <property type="reaction ID" value="UER00081"/>
</dbReference>
<evidence type="ECO:0000256" key="4">
    <source>
        <dbReference type="ARBA" id="ARBA00005178"/>
    </source>
</evidence>
<evidence type="ECO:0000256" key="11">
    <source>
        <dbReference type="ARBA" id="ARBA00022679"/>
    </source>
</evidence>
<dbReference type="GO" id="GO:0032259">
    <property type="term" value="P:methylation"/>
    <property type="evidence" value="ECO:0007669"/>
    <property type="project" value="UniProtKB-KW"/>
</dbReference>
<dbReference type="Gene3D" id="3.20.20.20">
    <property type="entry name" value="Dihydropteroate synthase-like"/>
    <property type="match status" value="1"/>
</dbReference>
<dbReference type="FunFam" id="3.20.20.20:FF:000002">
    <property type="entry name" value="Methionine synthase"/>
    <property type="match status" value="1"/>
</dbReference>
<evidence type="ECO:0000256" key="13">
    <source>
        <dbReference type="ARBA" id="ARBA00022723"/>
    </source>
</evidence>
<evidence type="ECO:0000259" key="27">
    <source>
        <dbReference type="PROSITE" id="PS50974"/>
    </source>
</evidence>
<feature type="binding site" evidence="23">
    <location>
        <position position="1178"/>
    </location>
    <ligand>
        <name>S-adenosyl-L-methionine</name>
        <dbReference type="ChEBI" id="CHEBI:59789"/>
    </ligand>
</feature>
<feature type="domain" description="Pterin-binding" evidence="26">
    <location>
        <begin position="359"/>
        <end position="620"/>
    </location>
</feature>
<feature type="binding site" evidence="23">
    <location>
        <position position="810"/>
    </location>
    <ligand>
        <name>methylcob(III)alamin</name>
        <dbReference type="ChEBI" id="CHEBI:28115"/>
    </ligand>
</feature>
<dbReference type="EMBL" id="SMJU01000014">
    <property type="protein sequence ID" value="TDB61357.1"/>
    <property type="molecule type" value="Genomic_DNA"/>
</dbReference>
<keyword evidence="17 21" id="KW-0170">Cobalt</keyword>
<dbReference type="SUPFAM" id="SSF47644">
    <property type="entry name" value="Methionine synthase domain"/>
    <property type="match status" value="1"/>
</dbReference>
<feature type="domain" description="B12-binding" evidence="28">
    <location>
        <begin position="748"/>
        <end position="883"/>
    </location>
</feature>
<dbReference type="GO" id="GO:0050667">
    <property type="term" value="P:homocysteine metabolic process"/>
    <property type="evidence" value="ECO:0007669"/>
    <property type="project" value="TreeGrafter"/>
</dbReference>
<dbReference type="InterPro" id="IPR000489">
    <property type="entry name" value="Pterin-binding_dom"/>
</dbReference>
<dbReference type="InterPro" id="IPR011005">
    <property type="entry name" value="Dihydropteroate_synth-like_sf"/>
</dbReference>
<dbReference type="Gene3D" id="3.40.50.280">
    <property type="entry name" value="Cobalamin-binding domain"/>
    <property type="match status" value="1"/>
</dbReference>
<evidence type="ECO:0000256" key="19">
    <source>
        <dbReference type="ARBA" id="ARBA00031040"/>
    </source>
</evidence>
<evidence type="ECO:0000256" key="14">
    <source>
        <dbReference type="ARBA" id="ARBA00022737"/>
    </source>
</evidence>
<dbReference type="PROSITE" id="PS51332">
    <property type="entry name" value="B12_BINDING"/>
    <property type="match status" value="1"/>
</dbReference>
<dbReference type="PROSITE" id="PS50972">
    <property type="entry name" value="PTERIN_BINDING"/>
    <property type="match status" value="1"/>
</dbReference>
<dbReference type="PIRSF" id="PIRSF000381">
    <property type="entry name" value="MetH"/>
    <property type="match status" value="1"/>
</dbReference>
<dbReference type="GO" id="GO:0031419">
    <property type="term" value="F:cobalamin binding"/>
    <property type="evidence" value="ECO:0007669"/>
    <property type="project" value="UniProtKB-UniRule"/>
</dbReference>
<dbReference type="Gene3D" id="3.20.20.330">
    <property type="entry name" value="Homocysteine-binding-like domain"/>
    <property type="match status" value="1"/>
</dbReference>
<dbReference type="Pfam" id="PF02965">
    <property type="entry name" value="Met_synt_B12"/>
    <property type="match status" value="1"/>
</dbReference>
<comment type="pathway">
    <text evidence="4 21">Amino-acid biosynthesis; L-methionine biosynthesis via de novo pathway; L-methionine from L-homocysteine (MetH route): step 1/1.</text>
</comment>
<keyword evidence="15 21" id="KW-0862">Zinc</keyword>
<dbReference type="NCBIfam" id="TIGR02082">
    <property type="entry name" value="metH"/>
    <property type="match status" value="1"/>
</dbReference>
<dbReference type="Pfam" id="PF00809">
    <property type="entry name" value="Pterin_bind"/>
    <property type="match status" value="1"/>
</dbReference>
<evidence type="ECO:0000259" key="26">
    <source>
        <dbReference type="PROSITE" id="PS50972"/>
    </source>
</evidence>
<dbReference type="GO" id="GO:0005829">
    <property type="term" value="C:cytosol"/>
    <property type="evidence" value="ECO:0007669"/>
    <property type="project" value="TreeGrafter"/>
</dbReference>
<evidence type="ECO:0000256" key="23">
    <source>
        <dbReference type="PIRSR" id="PIRSR000381-2"/>
    </source>
</evidence>
<keyword evidence="9 21" id="KW-0028">Amino-acid biosynthesis</keyword>
<evidence type="ECO:0000256" key="16">
    <source>
        <dbReference type="ARBA" id="ARBA00023167"/>
    </source>
</evidence>
<comment type="function">
    <text evidence="18 21">Catalyzes the transfer of a methyl group from methyl-cobalamin to homocysteine, yielding enzyme-bound cob(I)alamin and methionine. Subsequently, remethylates the cofactor using methyltetrahydrofolate.</text>
</comment>
<dbReference type="OrthoDB" id="9803687at2"/>
<dbReference type="Gene3D" id="1.10.1240.10">
    <property type="entry name" value="Methionine synthase domain"/>
    <property type="match status" value="1"/>
</dbReference>
<feature type="binding site" evidence="23">
    <location>
        <position position="950"/>
    </location>
    <ligand>
        <name>S-adenosyl-L-methionine</name>
        <dbReference type="ChEBI" id="CHEBI:59789"/>
    </ligand>
</feature>
<comment type="similarity">
    <text evidence="5">Belongs to the vitamin-B12 dependent methionine synthase family.</text>
</comment>
<dbReference type="InterPro" id="IPR036594">
    <property type="entry name" value="Meth_synthase_dom"/>
</dbReference>
<sequence>MTTSTKTNIREILNHRILVLDGAMGTMIQRYKLEDEDYRGERFKDWPHDVKGNNDLLSLTRPDIIKEIHAAYFEAGADIAETNTFSGTWIAMADYSMEEFVYELNYESARLAREVADAFTEQQPHKPRFVAGSMGPTNRTASLSPDVNNPGYRAISFDQLVDAYYEQIRGLVDGGVDLLLVETVFDTLNAKAALFAIDTFFVKNPQHEPLPIMVSGTITDASGRTLSGQTTEAFLTSVSHLPLLSVGLNCALGADLMRPYVQILANESPFFTSAHPNAGLPNEMGEYDETPEQMGEVIEGFLKDNLINIIGGCCGTSPSHIRVIADLAARYRPRPLPEFEKNMKLSGLEPVKITPATNFVNIGERCNVTGSKKFARLVRESRYDEALSIAREQVESGAQIIDINLDEGMIDGAEAMKTFLNLIAAEPDISRVPIMIDSSKWEVIEAGLKCVQGKAIVNSISLKEGEEKFKESARTVLRYGAATVVMAFDETGQADNFERRVEICSRAYRILVEEVGFPAEDIIFDPNILTVATGMEEHNNYAVDFINATRWIKQNLPHVKVSGGVSNVSFSFRGNEPIREAIHTAFLYHAIKAGLDMGIVNAGQIGIYDEIPKSTLELVEDVLLNRRPDATERLVSFAETIKDKGKTQTGPDLSWRELPIKERITHALVKGFSDYVDIDVEECRHLFSRPLEVIEGPLMDGMNVVGDLFGEGKMFLPQVVKSARVMKKAVAYLQPFIEADKSVEAKAVGKILLATVKGDVHDIGKNIVGVVLGCNSYEIIDLGVMVPTDKILAAAKEHQVDIIGLSGLITPSLDEMVGVAKEMERQGFTIPLLIGGATTSRIHTAVKIDPHYSGPVIHVLDASRSVPVAGRLTQSDKSQTEVLAEIKAEYAQLREDHARRKTDKQHLDLAAARANAAKVSFSEYSAPRPQFLGTRVFENYDLTEIAAYIDWTPFFQTWQLHGKFPAIFEDKVVGQEARKLYEDAAVLLGEIIRDKSLQAKAIVGFWPANAIGDDILLHDFEENVQEVPCERHGSHTHIEYKISRRNAETSAVGSEQTGGEIVADTLTVLHHLRQQSQKAANLPNFCLSDFIAPLESGHTDYLGGFAVTAGIGIEALLERYEREHDDYNSIMVKSLADRLAEAFAELMHARVRKEIWGYAANEQLDNEALIKEKYQGIRPAPGYPACPDHTEKRTLFDLLNAENEGIILTESFAMYPASSVSGWYFAHPESRYFPVGKIYKDQVEDYARRKGMTLEDAEKWLSPILAY</sequence>
<evidence type="ECO:0000256" key="7">
    <source>
        <dbReference type="ARBA" id="ARBA00013998"/>
    </source>
</evidence>